<dbReference type="InterPro" id="IPR036038">
    <property type="entry name" value="Aminotransferase-like"/>
</dbReference>
<dbReference type="OrthoDB" id="3518032at2"/>
<dbReference type="InterPro" id="IPR029062">
    <property type="entry name" value="Class_I_gatase-like"/>
</dbReference>
<evidence type="ECO:0000259" key="3">
    <source>
        <dbReference type="Pfam" id="PF00425"/>
    </source>
</evidence>
<dbReference type="Gene3D" id="3.30.470.10">
    <property type="match status" value="1"/>
</dbReference>
<feature type="domain" description="Glutamine amidotransferase" evidence="2">
    <location>
        <begin position="665"/>
        <end position="842"/>
    </location>
</feature>
<dbReference type="GO" id="GO:0046820">
    <property type="term" value="F:4-amino-4-deoxychorismate synthase activity"/>
    <property type="evidence" value="ECO:0007669"/>
    <property type="project" value="TreeGrafter"/>
</dbReference>
<dbReference type="EMBL" id="RQJX01000004">
    <property type="protein sequence ID" value="RQN08946.1"/>
    <property type="molecule type" value="Genomic_DNA"/>
</dbReference>
<evidence type="ECO:0000313" key="5">
    <source>
        <dbReference type="Proteomes" id="UP000275225"/>
    </source>
</evidence>
<dbReference type="InterPro" id="IPR019999">
    <property type="entry name" value="Anth_synth_I-like"/>
</dbReference>
<evidence type="ECO:0000313" key="4">
    <source>
        <dbReference type="EMBL" id="RQN08946.1"/>
    </source>
</evidence>
<dbReference type="PANTHER" id="PTHR11236">
    <property type="entry name" value="AMINOBENZOATE/ANTHRANILATE SYNTHASE"/>
    <property type="match status" value="1"/>
</dbReference>
<gene>
    <name evidence="4" type="ORF">EHW97_04385</name>
</gene>
<protein>
    <submittedName>
        <fullName evidence="4">Bifunctional aminodeoxychorismate synthase component I/aminodeoxychorismate lyase</fullName>
    </submittedName>
</protein>
<evidence type="ECO:0000259" key="2">
    <source>
        <dbReference type="Pfam" id="PF00117"/>
    </source>
</evidence>
<dbReference type="InterPro" id="IPR043131">
    <property type="entry name" value="BCAT-like_N"/>
</dbReference>
<proteinExistence type="predicted"/>
<dbReference type="Pfam" id="PF00117">
    <property type="entry name" value="GATase"/>
    <property type="match status" value="1"/>
</dbReference>
<dbReference type="InterPro" id="IPR043132">
    <property type="entry name" value="BCAT-like_C"/>
</dbReference>
<evidence type="ECO:0000256" key="1">
    <source>
        <dbReference type="ARBA" id="ARBA00022962"/>
    </source>
</evidence>
<dbReference type="Pfam" id="PF01063">
    <property type="entry name" value="Aminotran_4"/>
    <property type="match status" value="1"/>
</dbReference>
<keyword evidence="4" id="KW-0456">Lyase</keyword>
<dbReference type="Gene3D" id="3.40.50.880">
    <property type="match status" value="1"/>
</dbReference>
<name>A0A3N6WN09_9ACTN</name>
<dbReference type="PRINTS" id="PR00096">
    <property type="entry name" value="GATASE"/>
</dbReference>
<reference evidence="4 5" key="1">
    <citation type="submission" date="2018-11" db="EMBL/GenBank/DDBJ databases">
        <authorList>
            <person name="Li F."/>
        </authorList>
    </citation>
    <scope>NUCLEOTIDE SEQUENCE [LARGE SCALE GENOMIC DNA]</scope>
    <source>
        <strain evidence="4 5">YS17T</strain>
    </source>
</reference>
<dbReference type="Proteomes" id="UP000275225">
    <property type="component" value="Unassembled WGS sequence"/>
</dbReference>
<dbReference type="InterPro" id="IPR017926">
    <property type="entry name" value="GATASE"/>
</dbReference>
<dbReference type="InterPro" id="IPR001544">
    <property type="entry name" value="Aminotrans_IV"/>
</dbReference>
<dbReference type="CDD" id="cd01743">
    <property type="entry name" value="GATase1_Anthranilate_Synthase"/>
    <property type="match status" value="1"/>
</dbReference>
<dbReference type="RefSeq" id="WP_124235954.1">
    <property type="nucleotide sequence ID" value="NZ_JBHUFI010000001.1"/>
</dbReference>
<dbReference type="InterPro" id="IPR005801">
    <property type="entry name" value="ADC_synthase"/>
</dbReference>
<dbReference type="PRINTS" id="PR00099">
    <property type="entry name" value="CPSGATASE"/>
</dbReference>
<dbReference type="SUPFAM" id="SSF56752">
    <property type="entry name" value="D-aminoacid aminotransferase-like PLP-dependent enzymes"/>
    <property type="match status" value="1"/>
</dbReference>
<keyword evidence="5" id="KW-1185">Reference proteome</keyword>
<feature type="domain" description="Chorismate-utilising enzyme C-terminal" evidence="3">
    <location>
        <begin position="155"/>
        <end position="398"/>
    </location>
</feature>
<dbReference type="PANTHER" id="PTHR11236:SF50">
    <property type="entry name" value="AMINODEOXYCHORISMATE SYNTHASE COMPONENT 1"/>
    <property type="match status" value="1"/>
</dbReference>
<dbReference type="PROSITE" id="PS51273">
    <property type="entry name" value="GATASE_TYPE_1"/>
    <property type="match status" value="1"/>
</dbReference>
<sequence length="845" mass="89001">MAVGREPIALDASPTDVLRALRDRSRLVALIGSGWSVGEAVIACEPVRELATWDAVDLPRDADPEGFGGGWIGSWGYQLAGEVEALPPVPSRPIPTPALRVGFYDVVLRRVDGQWWLEWLHDADPARVTALRDAVTGDAAARPFTAGPLALTPSPEEHRRAVARTIDHINAGDVFQVNVCARLEGAFHGDPLDAFCSGVEQLAPAFAAYVADDHGAVASWSPELFLRRQGDTVLTSPIKGTAPLDADPAQLLASRKDRAENVMIVDLMRNDLGRVAEPGSVAVPALTRLERHAVWHLVSDVAAQVRAPDSALLRATFPPGSVTGAPKVRAMELVATELETTAREAYTGAIGYVSAAGLELNVAIRTLEFVGDRVWFGVGGGIVADSDPSAELTECFVKARPLARVLGTVLADDVETAAAAPGRRASPGAPAGDPAAGVFTTLLVREGRPEQLDAHVSRLAASAAELYGHDVAVPARALAVERARDLAGTQRLRIEVSPAGRLTATAAPLDTGPASWALVPFPLRGGLGAHKWADRRALPDGPDEPLLLDGDDVLETGRGSVFVVLDDGLHTPPLDGRILPGTMRAIVLERARGHGVPVYERSIRLGELSHASEVFATNALRGIVPVHQVAGVGRWAVPGPVASLLSTPPPPPARVDAIAGADVLFIDNHDSFVFNLVQYARELGARATIVRSDAALPDVSAFSHVVISPGPGGPREAGSSRDAVQAAAAHGVPLLGVCLGHQVIAEVFGARVVRAVEPVHGKPTLVEHRGQGVLAGLPSPFAAARYHSLVVEEPPAELEVTARTGSGIVMGLRHRELPIEGVQFHPESILTRHGHALLGRFLAAR</sequence>
<dbReference type="SUPFAM" id="SSF56322">
    <property type="entry name" value="ADC synthase"/>
    <property type="match status" value="1"/>
</dbReference>
<dbReference type="InterPro" id="IPR006221">
    <property type="entry name" value="TrpG/PapA_dom"/>
</dbReference>
<dbReference type="AlphaFoldDB" id="A0A3N6WN09"/>
<dbReference type="FunFam" id="3.40.50.880:FF:000003">
    <property type="entry name" value="Anthranilate synthase component II"/>
    <property type="match status" value="1"/>
</dbReference>
<dbReference type="Gene3D" id="3.60.120.10">
    <property type="entry name" value="Anthranilate synthase"/>
    <property type="match status" value="1"/>
</dbReference>
<dbReference type="SUPFAM" id="SSF52317">
    <property type="entry name" value="Class I glutamine amidotransferase-like"/>
    <property type="match status" value="1"/>
</dbReference>
<organism evidence="4 5">
    <name type="scientific">Aeromicrobium camelliae</name>
    <dbReference type="NCBI Taxonomy" id="1538144"/>
    <lineage>
        <taxon>Bacteria</taxon>
        <taxon>Bacillati</taxon>
        <taxon>Actinomycetota</taxon>
        <taxon>Actinomycetes</taxon>
        <taxon>Propionibacteriales</taxon>
        <taxon>Nocardioidaceae</taxon>
        <taxon>Aeromicrobium</taxon>
    </lineage>
</organism>
<dbReference type="Gene3D" id="3.20.10.10">
    <property type="entry name" value="D-amino Acid Aminotransferase, subunit A, domain 2"/>
    <property type="match status" value="1"/>
</dbReference>
<keyword evidence="1" id="KW-0315">Glutamine amidotransferase</keyword>
<dbReference type="InterPro" id="IPR015890">
    <property type="entry name" value="Chorismate_C"/>
</dbReference>
<dbReference type="PRINTS" id="PR00097">
    <property type="entry name" value="ANTSNTHASEII"/>
</dbReference>
<accession>A0A3N6WN09</accession>
<comment type="caution">
    <text evidence="4">The sequence shown here is derived from an EMBL/GenBank/DDBJ whole genome shotgun (WGS) entry which is preliminary data.</text>
</comment>
<dbReference type="NCBIfam" id="TIGR00566">
    <property type="entry name" value="trpG_papA"/>
    <property type="match status" value="1"/>
</dbReference>
<dbReference type="GO" id="GO:0016829">
    <property type="term" value="F:lyase activity"/>
    <property type="evidence" value="ECO:0007669"/>
    <property type="project" value="UniProtKB-KW"/>
</dbReference>
<dbReference type="GO" id="GO:0000162">
    <property type="term" value="P:L-tryptophan biosynthetic process"/>
    <property type="evidence" value="ECO:0007669"/>
    <property type="project" value="TreeGrafter"/>
</dbReference>
<dbReference type="Pfam" id="PF00425">
    <property type="entry name" value="Chorismate_bind"/>
    <property type="match status" value="1"/>
</dbReference>